<proteinExistence type="predicted"/>
<reference evidence="2 3" key="1">
    <citation type="submission" date="2019-03" db="EMBL/GenBank/DDBJ databases">
        <title>Genomic Encyclopedia of Type Strains, Phase IV (KMG-IV): sequencing the most valuable type-strain genomes for metagenomic binning, comparative biology and taxonomic classification.</title>
        <authorList>
            <person name="Goeker M."/>
        </authorList>
    </citation>
    <scope>NUCLEOTIDE SEQUENCE [LARGE SCALE GENOMIC DNA]</scope>
    <source>
        <strain evidence="2 3">DSM 100309</strain>
    </source>
</reference>
<dbReference type="RefSeq" id="WP_306307883.1">
    <property type="nucleotide sequence ID" value="NZ_BHVT01000020.1"/>
</dbReference>
<evidence type="ECO:0000256" key="1">
    <source>
        <dbReference type="SAM" id="MobiDB-lite"/>
    </source>
</evidence>
<evidence type="ECO:0000313" key="3">
    <source>
        <dbReference type="Proteomes" id="UP000295367"/>
    </source>
</evidence>
<evidence type="ECO:0000313" key="2">
    <source>
        <dbReference type="EMBL" id="TCV88975.1"/>
    </source>
</evidence>
<accession>A0A4R3Y9D3</accession>
<keyword evidence="3" id="KW-1185">Reference proteome</keyword>
<dbReference type="Proteomes" id="UP000295367">
    <property type="component" value="Unassembled WGS sequence"/>
</dbReference>
<feature type="region of interest" description="Disordered" evidence="1">
    <location>
        <begin position="71"/>
        <end position="93"/>
    </location>
</feature>
<sequence length="93" mass="10680">MKMGSDIPETPPNFDETRVIERPDGFFWQDKVTDQLFGPFATLNEAVQDMQYNPESDFEPGETLKEVEDELGISDWIDPETGELGEESHRLED</sequence>
<name>A0A4R3Y9D3_9PROT</name>
<feature type="compositionally biased region" description="Acidic residues" evidence="1">
    <location>
        <begin position="71"/>
        <end position="85"/>
    </location>
</feature>
<dbReference type="AlphaFoldDB" id="A0A4R3Y9D3"/>
<dbReference type="EMBL" id="SMCO01000003">
    <property type="protein sequence ID" value="TCV88975.1"/>
    <property type="molecule type" value="Genomic_DNA"/>
</dbReference>
<comment type="caution">
    <text evidence="2">The sequence shown here is derived from an EMBL/GenBank/DDBJ whole genome shotgun (WGS) entry which is preliminary data.</text>
</comment>
<gene>
    <name evidence="2" type="ORF">EDC63_10346</name>
</gene>
<protein>
    <submittedName>
        <fullName evidence="2">Uncharacterized protein</fullName>
    </submittedName>
</protein>
<organism evidence="2 3">
    <name type="scientific">Sulfurirhabdus autotrophica</name>
    <dbReference type="NCBI Taxonomy" id="1706046"/>
    <lineage>
        <taxon>Bacteria</taxon>
        <taxon>Pseudomonadati</taxon>
        <taxon>Pseudomonadota</taxon>
        <taxon>Betaproteobacteria</taxon>
        <taxon>Nitrosomonadales</taxon>
        <taxon>Sulfuricellaceae</taxon>
        <taxon>Sulfurirhabdus</taxon>
    </lineage>
</organism>